<gene>
    <name evidence="3" type="ORF">PEV8663_03557</name>
</gene>
<feature type="transmembrane region" description="Helical" evidence="1">
    <location>
        <begin position="7"/>
        <end position="26"/>
    </location>
</feature>
<sequence>MAFTIGVTFGSIAVVYLCIALIMIVSQSSDPQVLTSKQETLDFSKQAVRHVEKPQPLSRYTASDGQELHYRLYSSAQASDNLIVLLHGSGWHGLAFDQMAKGLSQAGVGTVVVPDLRGHGGDPAVRGDLSYIGQFEQDVHDLIVKLRQPEQKVTLIGHSSGGGLAIRYAGGAFASDVAQTVLLAPFLKYNAPTMRANSGGWARPLTRRIVGLSMLNTVGITLFNHLPVIDFAFPQEILDGPLGHTATQSYSFRLNQSFAPRGDYLLDVSKLPRFLLLVGEKDEAFLAHEFEPTMSAASDKGNYVVLEGLSHLDILYSDEFVERIGEFVDGAGAQ</sequence>
<feature type="domain" description="AB hydrolase-1" evidence="2">
    <location>
        <begin position="83"/>
        <end position="322"/>
    </location>
</feature>
<accession>A0A238KXZ0</accession>
<dbReference type="PANTHER" id="PTHR43798">
    <property type="entry name" value="MONOACYLGLYCEROL LIPASE"/>
    <property type="match status" value="1"/>
</dbReference>
<dbReference type="InterPro" id="IPR050266">
    <property type="entry name" value="AB_hydrolase_sf"/>
</dbReference>
<keyword evidence="1" id="KW-0812">Transmembrane</keyword>
<dbReference type="GO" id="GO:0016020">
    <property type="term" value="C:membrane"/>
    <property type="evidence" value="ECO:0007669"/>
    <property type="project" value="TreeGrafter"/>
</dbReference>
<proteinExistence type="predicted"/>
<dbReference type="RefSeq" id="WP_211318248.1">
    <property type="nucleotide sequence ID" value="NZ_FXYH01000015.1"/>
</dbReference>
<organism evidence="3 4">
    <name type="scientific">Pelagimonas varians</name>
    <dbReference type="NCBI Taxonomy" id="696760"/>
    <lineage>
        <taxon>Bacteria</taxon>
        <taxon>Pseudomonadati</taxon>
        <taxon>Pseudomonadota</taxon>
        <taxon>Alphaproteobacteria</taxon>
        <taxon>Rhodobacterales</taxon>
        <taxon>Roseobacteraceae</taxon>
        <taxon>Pelagimonas</taxon>
    </lineage>
</organism>
<dbReference type="SUPFAM" id="SSF53474">
    <property type="entry name" value="alpha/beta-Hydrolases"/>
    <property type="match status" value="1"/>
</dbReference>
<dbReference type="Gene3D" id="3.40.50.1820">
    <property type="entry name" value="alpha/beta hydrolase"/>
    <property type="match status" value="1"/>
</dbReference>
<protein>
    <submittedName>
        <fullName evidence="3">Alpha/beta hydrolase family protein</fullName>
    </submittedName>
</protein>
<evidence type="ECO:0000259" key="2">
    <source>
        <dbReference type="Pfam" id="PF12697"/>
    </source>
</evidence>
<dbReference type="InterPro" id="IPR029058">
    <property type="entry name" value="AB_hydrolase_fold"/>
</dbReference>
<dbReference type="GO" id="GO:0047372">
    <property type="term" value="F:monoacylglycerol lipase activity"/>
    <property type="evidence" value="ECO:0007669"/>
    <property type="project" value="TreeGrafter"/>
</dbReference>
<evidence type="ECO:0000256" key="1">
    <source>
        <dbReference type="SAM" id="Phobius"/>
    </source>
</evidence>
<dbReference type="PANTHER" id="PTHR43798:SF5">
    <property type="entry name" value="MONOACYLGLYCEROL LIPASE ABHD6"/>
    <property type="match status" value="1"/>
</dbReference>
<name>A0A238KXZ0_9RHOB</name>
<keyword evidence="1" id="KW-1133">Transmembrane helix</keyword>
<evidence type="ECO:0000313" key="3">
    <source>
        <dbReference type="EMBL" id="SMX47510.1"/>
    </source>
</evidence>
<dbReference type="EMBL" id="FXYH01000015">
    <property type="protein sequence ID" value="SMX47510.1"/>
    <property type="molecule type" value="Genomic_DNA"/>
</dbReference>
<dbReference type="Pfam" id="PF12697">
    <property type="entry name" value="Abhydrolase_6"/>
    <property type="match status" value="1"/>
</dbReference>
<keyword evidence="4" id="KW-1185">Reference proteome</keyword>
<dbReference type="Proteomes" id="UP000220836">
    <property type="component" value="Unassembled WGS sequence"/>
</dbReference>
<keyword evidence="3" id="KW-0378">Hydrolase</keyword>
<dbReference type="InterPro" id="IPR000073">
    <property type="entry name" value="AB_hydrolase_1"/>
</dbReference>
<keyword evidence="1" id="KW-0472">Membrane</keyword>
<dbReference type="GO" id="GO:0046464">
    <property type="term" value="P:acylglycerol catabolic process"/>
    <property type="evidence" value="ECO:0007669"/>
    <property type="project" value="TreeGrafter"/>
</dbReference>
<dbReference type="AlphaFoldDB" id="A0A238KXZ0"/>
<reference evidence="3 4" key="1">
    <citation type="submission" date="2017-05" db="EMBL/GenBank/DDBJ databases">
        <authorList>
            <person name="Song R."/>
            <person name="Chenine A.L."/>
            <person name="Ruprecht R.M."/>
        </authorList>
    </citation>
    <scope>NUCLEOTIDE SEQUENCE [LARGE SCALE GENOMIC DNA]</scope>
    <source>
        <strain evidence="3 4">CECT 8663</strain>
    </source>
</reference>
<evidence type="ECO:0000313" key="4">
    <source>
        <dbReference type="Proteomes" id="UP000220836"/>
    </source>
</evidence>